<keyword evidence="6" id="KW-1185">Reference proteome</keyword>
<gene>
    <name evidence="5" type="ORF">R1flu_006764</name>
</gene>
<evidence type="ECO:0000256" key="4">
    <source>
        <dbReference type="SAM" id="MobiDB-lite"/>
    </source>
</evidence>
<dbReference type="PROSITE" id="PS51221">
    <property type="entry name" value="TTL"/>
    <property type="match status" value="1"/>
</dbReference>
<feature type="compositionally biased region" description="Basic residues" evidence="4">
    <location>
        <begin position="419"/>
        <end position="429"/>
    </location>
</feature>
<dbReference type="PANTHER" id="PTHR12241">
    <property type="entry name" value="TUBULIN POLYGLUTAMYLASE"/>
    <property type="match status" value="1"/>
</dbReference>
<dbReference type="GO" id="GO:0016874">
    <property type="term" value="F:ligase activity"/>
    <property type="evidence" value="ECO:0007669"/>
    <property type="project" value="UniProtKB-KW"/>
</dbReference>
<keyword evidence="2" id="KW-0547">Nucleotide-binding</keyword>
<keyword evidence="1" id="KW-0436">Ligase</keyword>
<evidence type="ECO:0000313" key="6">
    <source>
        <dbReference type="Proteomes" id="UP001605036"/>
    </source>
</evidence>
<protein>
    <submittedName>
        <fullName evidence="5">Uncharacterized protein</fullName>
    </submittedName>
</protein>
<comment type="caution">
    <text evidence="5">The sequence shown here is derived from an EMBL/GenBank/DDBJ whole genome shotgun (WGS) entry which is preliminary data.</text>
</comment>
<dbReference type="Pfam" id="PF03133">
    <property type="entry name" value="TTL"/>
    <property type="match status" value="1"/>
</dbReference>
<feature type="region of interest" description="Disordered" evidence="4">
    <location>
        <begin position="491"/>
        <end position="511"/>
    </location>
</feature>
<sequence length="839" mass="95944">MPGARRKISYHRELYVVRRKIARIMKGKGGGKRRAKRTYGVPIVDLSCCKYELLRIVLKNNGWEEAGAEETNSHLIWTDMSIGPERLMTLKRGQKINHYFGMLQICRKKSLARNLATMRKMFPSQYKFFPRSFILPNQLPELLSKFNFHKTRTYILKPDNGCQGRGVALAQSATDVRAAIEGLSGSNLLAQKYLANPMLINGYKFDLRIYVLILSCDPLRFYLYREGIVRFCTEKYSKPDPGNLSLSCMHLTNYAVNKHNGKFEFNTKADETDKGHKWTLTSLYSALATRGYDTQKLHRQISQLVVMTIIGIVPLLVHNYKAYLPDDDTGRTCFEVLGMDVLLDDKCKPWLLEVNHSPSFTIDTPLDLTVKESLLMDTLRLVHMDPSTVSKLRMQERKCAMSRLYGKVTPGRENTGNHHSVHPATHRKKDPFDENEKTNRGMYDRIYPSEDKNLMELYRIFLAGSEAAFKHSFHMRVKDTIVRVQEERKQEEMAKEVEERKKQKARTEIRKKAQNSARLAALATRERLVEKLTAKMAEDLESVVDTGQLDRPLTPVSQEYGRGPANRQERSDNRDKRGQGTSYLRGKISNSLVDVSRWKTENKTEIGKVVYDRQESQEEASTRTASTSRLDYNREEYCRKPLNELSCRQIYSKVKLSQGRHDLVKPPLKGVAKHSPPNFIKQVIHTETMSIKQRLPSLRKGGALLKANAISVNPSTFSQLGSKYFRGTKLQILHLEPKHSGRGELLPSFTDLIRGQSGLPRLLDYTKSKLTEQETVSDSVTPERYAVGLSSATSLTPSLTLLARSYSGLRLGNVFSDKEKHNSSLFRDKKSYSWLRSPM</sequence>
<dbReference type="SUPFAM" id="SSF56059">
    <property type="entry name" value="Glutathione synthetase ATP-binding domain-like"/>
    <property type="match status" value="1"/>
</dbReference>
<dbReference type="Proteomes" id="UP001605036">
    <property type="component" value="Unassembled WGS sequence"/>
</dbReference>
<dbReference type="GO" id="GO:0005524">
    <property type="term" value="F:ATP binding"/>
    <property type="evidence" value="ECO:0007669"/>
    <property type="project" value="UniProtKB-KW"/>
</dbReference>
<name>A0ABD1YWX7_9MARC</name>
<dbReference type="InterPro" id="IPR004344">
    <property type="entry name" value="TTL/TTLL_fam"/>
</dbReference>
<dbReference type="PANTHER" id="PTHR12241:SF147">
    <property type="entry name" value="TUBULIN POLYGLUTAMYLASE TTLL7"/>
    <property type="match status" value="1"/>
</dbReference>
<dbReference type="Gene3D" id="3.30.470.20">
    <property type="entry name" value="ATP-grasp fold, B domain"/>
    <property type="match status" value="1"/>
</dbReference>
<feature type="region of interest" description="Disordered" evidence="4">
    <location>
        <begin position="407"/>
        <end position="439"/>
    </location>
</feature>
<organism evidence="5 6">
    <name type="scientific">Riccia fluitans</name>
    <dbReference type="NCBI Taxonomy" id="41844"/>
    <lineage>
        <taxon>Eukaryota</taxon>
        <taxon>Viridiplantae</taxon>
        <taxon>Streptophyta</taxon>
        <taxon>Embryophyta</taxon>
        <taxon>Marchantiophyta</taxon>
        <taxon>Marchantiopsida</taxon>
        <taxon>Marchantiidae</taxon>
        <taxon>Marchantiales</taxon>
        <taxon>Ricciaceae</taxon>
        <taxon>Riccia</taxon>
    </lineage>
</organism>
<evidence type="ECO:0000256" key="1">
    <source>
        <dbReference type="ARBA" id="ARBA00022598"/>
    </source>
</evidence>
<dbReference type="EMBL" id="JBHFFA010000003">
    <property type="protein sequence ID" value="KAL2635285.1"/>
    <property type="molecule type" value="Genomic_DNA"/>
</dbReference>
<feature type="compositionally biased region" description="Basic and acidic residues" evidence="4">
    <location>
        <begin position="567"/>
        <end position="578"/>
    </location>
</feature>
<evidence type="ECO:0000256" key="3">
    <source>
        <dbReference type="ARBA" id="ARBA00022840"/>
    </source>
</evidence>
<dbReference type="AlphaFoldDB" id="A0ABD1YWX7"/>
<feature type="compositionally biased region" description="Basic and acidic residues" evidence="4">
    <location>
        <begin position="430"/>
        <end position="439"/>
    </location>
</feature>
<reference evidence="5 6" key="1">
    <citation type="submission" date="2024-09" db="EMBL/GenBank/DDBJ databases">
        <title>Chromosome-scale assembly of Riccia fluitans.</title>
        <authorList>
            <person name="Paukszto L."/>
            <person name="Sawicki J."/>
            <person name="Karawczyk K."/>
            <person name="Piernik-Szablinska J."/>
            <person name="Szczecinska M."/>
            <person name="Mazdziarz M."/>
        </authorList>
    </citation>
    <scope>NUCLEOTIDE SEQUENCE [LARGE SCALE GENOMIC DNA]</scope>
    <source>
        <strain evidence="5">Rf_01</strain>
        <tissue evidence="5">Aerial parts of the thallus</tissue>
    </source>
</reference>
<keyword evidence="3" id="KW-0067">ATP-binding</keyword>
<feature type="region of interest" description="Disordered" evidence="4">
    <location>
        <begin position="543"/>
        <end position="585"/>
    </location>
</feature>
<evidence type="ECO:0000256" key="2">
    <source>
        <dbReference type="ARBA" id="ARBA00022741"/>
    </source>
</evidence>
<accession>A0ABD1YWX7</accession>
<evidence type="ECO:0000313" key="5">
    <source>
        <dbReference type="EMBL" id="KAL2635285.1"/>
    </source>
</evidence>
<proteinExistence type="predicted"/>